<dbReference type="SUPFAM" id="SSF54001">
    <property type="entry name" value="Cysteine proteinases"/>
    <property type="match status" value="1"/>
</dbReference>
<dbReference type="InterPro" id="IPR038765">
    <property type="entry name" value="Papain-like_cys_pep_sf"/>
</dbReference>
<dbReference type="PROSITE" id="PS50600">
    <property type="entry name" value="ULP_PROTEASE"/>
    <property type="match status" value="1"/>
</dbReference>
<evidence type="ECO:0000259" key="4">
    <source>
        <dbReference type="PROSITE" id="PS50600"/>
    </source>
</evidence>
<comment type="caution">
    <text evidence="5">The sequence shown here is derived from an EMBL/GenBank/DDBJ whole genome shotgun (WGS) entry which is preliminary data.</text>
</comment>
<keyword evidence="2" id="KW-0645">Protease</keyword>
<keyword evidence="6" id="KW-1185">Reference proteome</keyword>
<proteinExistence type="inferred from homology"/>
<dbReference type="InterPro" id="IPR003653">
    <property type="entry name" value="Peptidase_C48_C"/>
</dbReference>
<feature type="domain" description="Ubiquitin-like protease family profile" evidence="4">
    <location>
        <begin position="1"/>
        <end position="81"/>
    </location>
</feature>
<dbReference type="Gene3D" id="3.40.395.10">
    <property type="entry name" value="Adenoviral Proteinase, Chain A"/>
    <property type="match status" value="1"/>
</dbReference>
<dbReference type="Pfam" id="PF02902">
    <property type="entry name" value="Peptidase_C48"/>
    <property type="match status" value="1"/>
</dbReference>
<dbReference type="Proteomes" id="UP001341840">
    <property type="component" value="Unassembled WGS sequence"/>
</dbReference>
<evidence type="ECO:0000256" key="1">
    <source>
        <dbReference type="ARBA" id="ARBA00005234"/>
    </source>
</evidence>
<name>A0ABU6Z7C0_9FABA</name>
<gene>
    <name evidence="5" type="ORF">PIB30_010138</name>
</gene>
<evidence type="ECO:0000256" key="2">
    <source>
        <dbReference type="ARBA" id="ARBA00022670"/>
    </source>
</evidence>
<evidence type="ECO:0000313" key="5">
    <source>
        <dbReference type="EMBL" id="MED6216698.1"/>
    </source>
</evidence>
<reference evidence="5 6" key="1">
    <citation type="journal article" date="2023" name="Plants (Basel)">
        <title>Bridging the Gap: Combining Genomics and Transcriptomics Approaches to Understand Stylosanthes scabra, an Orphan Legume from the Brazilian Caatinga.</title>
        <authorList>
            <person name="Ferreira-Neto J.R.C."/>
            <person name="da Silva M.D."/>
            <person name="Binneck E."/>
            <person name="de Melo N.F."/>
            <person name="da Silva R.H."/>
            <person name="de Melo A.L.T.M."/>
            <person name="Pandolfi V."/>
            <person name="Bustamante F.O."/>
            <person name="Brasileiro-Vidal A.C."/>
            <person name="Benko-Iseppon A.M."/>
        </authorList>
    </citation>
    <scope>NUCLEOTIDE SEQUENCE [LARGE SCALE GENOMIC DNA]</scope>
    <source>
        <tissue evidence="5">Leaves</tissue>
    </source>
</reference>
<evidence type="ECO:0000313" key="6">
    <source>
        <dbReference type="Proteomes" id="UP001341840"/>
    </source>
</evidence>
<keyword evidence="3" id="KW-0378">Hydrolase</keyword>
<protein>
    <recommendedName>
        <fullName evidence="4">Ubiquitin-like protease family profile domain-containing protein</fullName>
    </recommendedName>
</protein>
<accession>A0ABU6Z7C0</accession>
<evidence type="ECO:0000256" key="3">
    <source>
        <dbReference type="ARBA" id="ARBA00022801"/>
    </source>
</evidence>
<comment type="similarity">
    <text evidence="1">Belongs to the peptidase C48 family.</text>
</comment>
<organism evidence="5 6">
    <name type="scientific">Stylosanthes scabra</name>
    <dbReference type="NCBI Taxonomy" id="79078"/>
    <lineage>
        <taxon>Eukaryota</taxon>
        <taxon>Viridiplantae</taxon>
        <taxon>Streptophyta</taxon>
        <taxon>Embryophyta</taxon>
        <taxon>Tracheophyta</taxon>
        <taxon>Spermatophyta</taxon>
        <taxon>Magnoliopsida</taxon>
        <taxon>eudicotyledons</taxon>
        <taxon>Gunneridae</taxon>
        <taxon>Pentapetalae</taxon>
        <taxon>rosids</taxon>
        <taxon>fabids</taxon>
        <taxon>Fabales</taxon>
        <taxon>Fabaceae</taxon>
        <taxon>Papilionoideae</taxon>
        <taxon>50 kb inversion clade</taxon>
        <taxon>dalbergioids sensu lato</taxon>
        <taxon>Dalbergieae</taxon>
        <taxon>Pterocarpus clade</taxon>
        <taxon>Stylosanthes</taxon>
    </lineage>
</organism>
<dbReference type="EMBL" id="JASCZI010271884">
    <property type="protein sequence ID" value="MED6216698.1"/>
    <property type="molecule type" value="Genomic_DNA"/>
</dbReference>
<sequence>MFEKYEQEWMDVEKRPHSITTLVNHKEYISYLDKKRLMLEDLKAIHIQQGENALEPMYINIPQQPNQYDCGVYVMKWMELLDPNVLKACYERTKEHNIQPWT</sequence>